<evidence type="ECO:0000313" key="4">
    <source>
        <dbReference type="Proteomes" id="UP000326287"/>
    </source>
</evidence>
<dbReference type="KEGG" id="halc:EY643_15110"/>
<gene>
    <name evidence="3" type="ORF">EY643_15110</name>
</gene>
<evidence type="ECO:0000259" key="2">
    <source>
        <dbReference type="Pfam" id="PF01261"/>
    </source>
</evidence>
<dbReference type="Pfam" id="PF01261">
    <property type="entry name" value="AP_endonuc_2"/>
    <property type="match status" value="1"/>
</dbReference>
<feature type="domain" description="Xylose isomerase-like TIM barrel" evidence="2">
    <location>
        <begin position="49"/>
        <end position="278"/>
    </location>
</feature>
<dbReference type="Gene3D" id="3.20.20.150">
    <property type="entry name" value="Divalent-metal-dependent TIM barrel enzymes"/>
    <property type="match status" value="1"/>
</dbReference>
<dbReference type="Proteomes" id="UP000326287">
    <property type="component" value="Chromosome"/>
</dbReference>
<sequence length="287" mass="32034">MIRTAGVIALFLAMLWQLPVQAESEMKPKVGVQLYSVRDALQADFEGTLRALAEMGFDGVEFYGGVYGPYVDEPVKLKAFLESLGLESAGSHVASDDLSEANLAELLRFHQALGSPALVVGMDKRAWSKKNVYEFSRELNRAAKGSRGTGIRVGYHNHDKEFRSFKNSTFWDVLAENTLNEVVLQLDVGWATHADIDAAAYVRKYPGRTFSTHYKVHKPLFSLNNRPFIGEGETDWNALLDANFEVGGTQWLLVEQEAYPDDMTPLQAVEESLKGLQKLLADREKSE</sequence>
<dbReference type="OrthoDB" id="6258928at2"/>
<dbReference type="AlphaFoldDB" id="A0A5P9NM31"/>
<keyword evidence="3" id="KW-0413">Isomerase</keyword>
<dbReference type="GO" id="GO:0016853">
    <property type="term" value="F:isomerase activity"/>
    <property type="evidence" value="ECO:0007669"/>
    <property type="project" value="UniProtKB-KW"/>
</dbReference>
<name>A0A5P9NM31_9GAMM</name>
<keyword evidence="4" id="KW-1185">Reference proteome</keyword>
<dbReference type="SUPFAM" id="SSF51658">
    <property type="entry name" value="Xylose isomerase-like"/>
    <property type="match status" value="1"/>
</dbReference>
<dbReference type="EMBL" id="CP036422">
    <property type="protein sequence ID" value="QFU76871.1"/>
    <property type="molecule type" value="Genomic_DNA"/>
</dbReference>
<dbReference type="InterPro" id="IPR036237">
    <property type="entry name" value="Xyl_isomerase-like_sf"/>
</dbReference>
<feature type="signal peptide" evidence="1">
    <location>
        <begin position="1"/>
        <end position="22"/>
    </location>
</feature>
<proteinExistence type="predicted"/>
<protein>
    <submittedName>
        <fullName evidence="3">Sugar phosphate isomerase/epimerase</fullName>
    </submittedName>
</protein>
<feature type="chain" id="PRO_5024830094" evidence="1">
    <location>
        <begin position="23"/>
        <end position="287"/>
    </location>
</feature>
<dbReference type="InterPro" id="IPR013022">
    <property type="entry name" value="Xyl_isomerase-like_TIM-brl"/>
</dbReference>
<accession>A0A5P9NM31</accession>
<dbReference type="InterPro" id="IPR050312">
    <property type="entry name" value="IolE/XylAMocC-like"/>
</dbReference>
<evidence type="ECO:0000313" key="3">
    <source>
        <dbReference type="EMBL" id="QFU76871.1"/>
    </source>
</evidence>
<organism evidence="3 4">
    <name type="scientific">Halioglobus maricola</name>
    <dbReference type="NCBI Taxonomy" id="2601894"/>
    <lineage>
        <taxon>Bacteria</taxon>
        <taxon>Pseudomonadati</taxon>
        <taxon>Pseudomonadota</taxon>
        <taxon>Gammaproteobacteria</taxon>
        <taxon>Cellvibrionales</taxon>
        <taxon>Halieaceae</taxon>
        <taxon>Halioglobus</taxon>
    </lineage>
</organism>
<reference evidence="3 4" key="1">
    <citation type="submission" date="2019-02" db="EMBL/GenBank/DDBJ databases">
        <authorList>
            <person name="Li S.-H."/>
        </authorList>
    </citation>
    <scope>NUCLEOTIDE SEQUENCE [LARGE SCALE GENOMIC DNA]</scope>
    <source>
        <strain evidence="3 4">IMCC14385</strain>
    </source>
</reference>
<dbReference type="PANTHER" id="PTHR12110:SF41">
    <property type="entry name" value="INOSOSE DEHYDRATASE"/>
    <property type="match status" value="1"/>
</dbReference>
<dbReference type="PANTHER" id="PTHR12110">
    <property type="entry name" value="HYDROXYPYRUVATE ISOMERASE"/>
    <property type="match status" value="1"/>
</dbReference>
<keyword evidence="1" id="KW-0732">Signal</keyword>
<dbReference type="RefSeq" id="WP_153240013.1">
    <property type="nucleotide sequence ID" value="NZ_CP036422.1"/>
</dbReference>
<evidence type="ECO:0000256" key="1">
    <source>
        <dbReference type="SAM" id="SignalP"/>
    </source>
</evidence>